<name>A0A7W9UQZ9_9ACTN</name>
<dbReference type="AlphaFoldDB" id="A0A7W9UQZ9"/>
<comment type="caution">
    <text evidence="1">The sequence shown here is derived from an EMBL/GenBank/DDBJ whole genome shotgun (WGS) entry which is preliminary data.</text>
</comment>
<evidence type="ECO:0000313" key="2">
    <source>
        <dbReference type="Proteomes" id="UP000585836"/>
    </source>
</evidence>
<gene>
    <name evidence="1" type="ORF">FHS34_003411</name>
</gene>
<sequence>MLLVELVEDEDDDEDEVDEDVAVVVFESDEEPAGFDAGLLLDVEPRESLR</sequence>
<evidence type="ECO:0000313" key="1">
    <source>
        <dbReference type="EMBL" id="MBB5927948.1"/>
    </source>
</evidence>
<protein>
    <submittedName>
        <fullName evidence="1">Uncharacterized protein</fullName>
    </submittedName>
</protein>
<dbReference type="EMBL" id="JACHJK010000005">
    <property type="protein sequence ID" value="MBB5927948.1"/>
    <property type="molecule type" value="Genomic_DNA"/>
</dbReference>
<reference evidence="1 2" key="1">
    <citation type="submission" date="2020-08" db="EMBL/GenBank/DDBJ databases">
        <title>Genomic Encyclopedia of Type Strains, Phase III (KMG-III): the genomes of soil and plant-associated and newly described type strains.</title>
        <authorList>
            <person name="Whitman W."/>
        </authorList>
    </citation>
    <scope>NUCLEOTIDE SEQUENCE [LARGE SCALE GENOMIC DNA]</scope>
    <source>
        <strain evidence="1 2">CECT 3313</strain>
    </source>
</reference>
<accession>A0A7W9UQZ9</accession>
<organism evidence="1 2">
    <name type="scientific">Streptomyces echinatus</name>
    <dbReference type="NCBI Taxonomy" id="67293"/>
    <lineage>
        <taxon>Bacteria</taxon>
        <taxon>Bacillati</taxon>
        <taxon>Actinomycetota</taxon>
        <taxon>Actinomycetes</taxon>
        <taxon>Kitasatosporales</taxon>
        <taxon>Streptomycetaceae</taxon>
        <taxon>Streptomyces</taxon>
    </lineage>
</organism>
<proteinExistence type="predicted"/>
<dbReference type="Proteomes" id="UP000585836">
    <property type="component" value="Unassembled WGS sequence"/>
</dbReference>
<keyword evidence="2" id="KW-1185">Reference proteome</keyword>